<dbReference type="CDD" id="cd04647">
    <property type="entry name" value="LbH_MAT_like"/>
    <property type="match status" value="1"/>
</dbReference>
<dbReference type="Gene3D" id="2.160.10.10">
    <property type="entry name" value="Hexapeptide repeat proteins"/>
    <property type="match status" value="1"/>
</dbReference>
<dbReference type="GO" id="GO:0008811">
    <property type="term" value="F:chloramphenicol O-acetyltransferase activity"/>
    <property type="evidence" value="ECO:0007669"/>
    <property type="project" value="UniProtKB-EC"/>
</dbReference>
<dbReference type="Pfam" id="PF00132">
    <property type="entry name" value="Hexapep"/>
    <property type="match status" value="1"/>
</dbReference>
<evidence type="ECO:0000313" key="7">
    <source>
        <dbReference type="EMBL" id="VAW53844.1"/>
    </source>
</evidence>
<keyword evidence="4" id="KW-0046">Antibiotic resistance</keyword>
<sequence length="188" mass="20638">MAYMNDDEMKNMGFRSLGNNVKISAKASIYNCDQIEIGDNSRIDDYCIISGKIQIGRHVHVTPMCLIAGGKKGIIIGDFVTMAYGVKVFTQSDDYSGETMANSTVPKKYKNEYKNCIAIKKHTIIGAGSIIMPGVTLAEGVSIGAMTLVLKNTEPWSIYVGVPAKKIKNRSKNLLNLEAYFLKNNDSI</sequence>
<proteinExistence type="predicted"/>
<keyword evidence="5" id="KW-0012">Acyltransferase</keyword>
<evidence type="ECO:0000256" key="3">
    <source>
        <dbReference type="ARBA" id="ARBA00022679"/>
    </source>
</evidence>
<dbReference type="EMBL" id="UOFD01000067">
    <property type="protein sequence ID" value="VAW53844.1"/>
    <property type="molecule type" value="Genomic_DNA"/>
</dbReference>
<dbReference type="GO" id="GO:0046677">
    <property type="term" value="P:response to antibiotic"/>
    <property type="evidence" value="ECO:0007669"/>
    <property type="project" value="UniProtKB-KW"/>
</dbReference>
<keyword evidence="3 7" id="KW-0808">Transferase</keyword>
<evidence type="ECO:0000256" key="6">
    <source>
        <dbReference type="ARBA" id="ARBA00047633"/>
    </source>
</evidence>
<dbReference type="InterPro" id="IPR011004">
    <property type="entry name" value="Trimer_LpxA-like_sf"/>
</dbReference>
<accession>A0A3B0XCU8</accession>
<dbReference type="InterPro" id="IPR050179">
    <property type="entry name" value="Trans_hexapeptide_repeat"/>
</dbReference>
<dbReference type="PANTHER" id="PTHR43300:SF12">
    <property type="entry name" value="CHLORAMPHENICOL ACETYLTRANSFERASE"/>
    <property type="match status" value="1"/>
</dbReference>
<gene>
    <name evidence="7" type="ORF">MNBD_GAMMA06-1432</name>
</gene>
<protein>
    <recommendedName>
        <fullName evidence="2">Chloramphenicol acetyltransferase</fullName>
        <ecNumber evidence="1">2.3.1.28</ecNumber>
    </recommendedName>
</protein>
<dbReference type="PANTHER" id="PTHR43300">
    <property type="entry name" value="ACETYLTRANSFERASE"/>
    <property type="match status" value="1"/>
</dbReference>
<dbReference type="AlphaFoldDB" id="A0A3B0XCU8"/>
<organism evidence="7">
    <name type="scientific">hydrothermal vent metagenome</name>
    <dbReference type="NCBI Taxonomy" id="652676"/>
    <lineage>
        <taxon>unclassified sequences</taxon>
        <taxon>metagenomes</taxon>
        <taxon>ecological metagenomes</taxon>
    </lineage>
</organism>
<dbReference type="InterPro" id="IPR001451">
    <property type="entry name" value="Hexapep"/>
</dbReference>
<dbReference type="GO" id="GO:0008483">
    <property type="term" value="F:transaminase activity"/>
    <property type="evidence" value="ECO:0007669"/>
    <property type="project" value="UniProtKB-KW"/>
</dbReference>
<evidence type="ECO:0000256" key="2">
    <source>
        <dbReference type="ARBA" id="ARBA00020291"/>
    </source>
</evidence>
<evidence type="ECO:0000256" key="4">
    <source>
        <dbReference type="ARBA" id="ARBA00023251"/>
    </source>
</evidence>
<dbReference type="EC" id="2.3.1.28" evidence="1"/>
<name>A0A3B0XCU8_9ZZZZ</name>
<keyword evidence="7" id="KW-0032">Aminotransferase</keyword>
<evidence type="ECO:0000256" key="1">
    <source>
        <dbReference type="ARBA" id="ARBA00013235"/>
    </source>
</evidence>
<evidence type="ECO:0000256" key="5">
    <source>
        <dbReference type="ARBA" id="ARBA00023315"/>
    </source>
</evidence>
<dbReference type="SUPFAM" id="SSF51161">
    <property type="entry name" value="Trimeric LpxA-like enzymes"/>
    <property type="match status" value="1"/>
</dbReference>
<comment type="catalytic activity">
    <reaction evidence="6">
        <text>chloramphenicol + acetyl-CoA = chloramphenicol 3-acetate + CoA</text>
        <dbReference type="Rhea" id="RHEA:18421"/>
        <dbReference type="ChEBI" id="CHEBI:16730"/>
        <dbReference type="ChEBI" id="CHEBI:17698"/>
        <dbReference type="ChEBI" id="CHEBI:57287"/>
        <dbReference type="ChEBI" id="CHEBI:57288"/>
        <dbReference type="EC" id="2.3.1.28"/>
    </reaction>
</comment>
<reference evidence="7" key="1">
    <citation type="submission" date="2018-06" db="EMBL/GenBank/DDBJ databases">
        <authorList>
            <person name="Zhirakovskaya E."/>
        </authorList>
    </citation>
    <scope>NUCLEOTIDE SEQUENCE</scope>
</reference>